<feature type="chain" id="PRO_5020596177" description="DUF4410 domain-containing protein" evidence="1">
    <location>
        <begin position="23"/>
        <end position="174"/>
    </location>
</feature>
<evidence type="ECO:0000256" key="1">
    <source>
        <dbReference type="SAM" id="SignalP"/>
    </source>
</evidence>
<evidence type="ECO:0008006" key="4">
    <source>
        <dbReference type="Google" id="ProtNLM"/>
    </source>
</evidence>
<keyword evidence="1" id="KW-0732">Signal</keyword>
<reference evidence="2 3" key="1">
    <citation type="submission" date="2019-03" db="EMBL/GenBank/DDBJ databases">
        <title>Luteimonas zhaokaii sp.nov., isolated from the rectal contents of Plateau pika in Yushu, Qinghai Province, China.</title>
        <authorList>
            <person name="Zhang G."/>
        </authorList>
    </citation>
    <scope>NUCLEOTIDE SEQUENCE [LARGE SCALE GENOMIC DNA]</scope>
    <source>
        <strain evidence="2 3">B9</strain>
    </source>
</reference>
<dbReference type="AlphaFoldDB" id="A0A4R5TRM8"/>
<dbReference type="OrthoDB" id="6028444at2"/>
<comment type="caution">
    <text evidence="2">The sequence shown here is derived from an EMBL/GenBank/DDBJ whole genome shotgun (WGS) entry which is preliminary data.</text>
</comment>
<dbReference type="Proteomes" id="UP000294796">
    <property type="component" value="Unassembled WGS sequence"/>
</dbReference>
<evidence type="ECO:0000313" key="2">
    <source>
        <dbReference type="EMBL" id="TDK23126.1"/>
    </source>
</evidence>
<feature type="signal peptide" evidence="1">
    <location>
        <begin position="1"/>
        <end position="22"/>
    </location>
</feature>
<accession>A0A4R5TRM8</accession>
<keyword evidence="3" id="KW-1185">Reference proteome</keyword>
<sequence length="174" mass="18400">MAIPRQCLLVCIASLTMATGCATSPLERRTVDHDELASAGSGLTLRCGYRLEKVADRRPASAAAGAIGRHAFSLEAADQLVSSRLSRIGFVEDASAPSVVIDVRQLYIAQNLSTKIPIAVYVVAIDGGPADVLRSDVASMNWNGTDQEGLRALSTAMADVERQLVGRLNSRCSA</sequence>
<gene>
    <name evidence="2" type="ORF">E2F46_12240</name>
</gene>
<dbReference type="EMBL" id="SMTF01000010">
    <property type="protein sequence ID" value="TDK23126.1"/>
    <property type="molecule type" value="Genomic_DNA"/>
</dbReference>
<evidence type="ECO:0000313" key="3">
    <source>
        <dbReference type="Proteomes" id="UP000294796"/>
    </source>
</evidence>
<dbReference type="RefSeq" id="WP_133322435.1">
    <property type="nucleotide sequence ID" value="NZ_SMTF01000010.1"/>
</dbReference>
<dbReference type="PROSITE" id="PS51257">
    <property type="entry name" value="PROKAR_LIPOPROTEIN"/>
    <property type="match status" value="1"/>
</dbReference>
<name>A0A4R5TRM8_9GAMM</name>
<organism evidence="2 3">
    <name type="scientific">Luteimonas aestuarii</name>
    <dbReference type="NCBI Taxonomy" id="453837"/>
    <lineage>
        <taxon>Bacteria</taxon>
        <taxon>Pseudomonadati</taxon>
        <taxon>Pseudomonadota</taxon>
        <taxon>Gammaproteobacteria</taxon>
        <taxon>Lysobacterales</taxon>
        <taxon>Lysobacteraceae</taxon>
        <taxon>Luteimonas</taxon>
    </lineage>
</organism>
<proteinExistence type="predicted"/>
<protein>
    <recommendedName>
        <fullName evidence="4">DUF4410 domain-containing protein</fullName>
    </recommendedName>
</protein>